<dbReference type="GO" id="GO:0008270">
    <property type="term" value="F:zinc ion binding"/>
    <property type="evidence" value="ECO:0007669"/>
    <property type="project" value="UniProtKB-KW"/>
</dbReference>
<comment type="subcellular location">
    <subcellularLocation>
        <location evidence="1">Nucleus</location>
    </subcellularLocation>
</comment>
<dbReference type="GO" id="GO:0005634">
    <property type="term" value="C:nucleus"/>
    <property type="evidence" value="ECO:0007669"/>
    <property type="project" value="UniProtKB-SubCell"/>
</dbReference>
<evidence type="ECO:0000313" key="14">
    <source>
        <dbReference type="Proteomes" id="UP000094385"/>
    </source>
</evidence>
<dbReference type="Gene3D" id="3.30.40.10">
    <property type="entry name" value="Zinc/RING finger domain, C3HC4 (zinc finger)"/>
    <property type="match status" value="1"/>
</dbReference>
<dbReference type="Proteomes" id="UP000094385">
    <property type="component" value="Unassembled WGS sequence"/>
</dbReference>
<evidence type="ECO:0000256" key="3">
    <source>
        <dbReference type="ARBA" id="ARBA00022723"/>
    </source>
</evidence>
<keyword evidence="3 8" id="KW-0479">Metal-binding</keyword>
<feature type="compositionally biased region" description="Basic and acidic residues" evidence="11">
    <location>
        <begin position="283"/>
        <end position="298"/>
    </location>
</feature>
<dbReference type="CDD" id="cd15505">
    <property type="entry name" value="PHD_ING"/>
    <property type="match status" value="1"/>
</dbReference>
<proteinExistence type="inferred from homology"/>
<evidence type="ECO:0000256" key="11">
    <source>
        <dbReference type="SAM" id="MobiDB-lite"/>
    </source>
</evidence>
<keyword evidence="10" id="KW-0175">Coiled coil</keyword>
<feature type="binding site" evidence="8">
    <location>
        <position position="474"/>
    </location>
    <ligand>
        <name>Zn(2+)</name>
        <dbReference type="ChEBI" id="CHEBI:29105"/>
        <label>1</label>
    </ligand>
</feature>
<gene>
    <name evidence="13" type="ORF">LIPSTDRAFT_61062</name>
</gene>
<dbReference type="GO" id="GO:0006355">
    <property type="term" value="P:regulation of DNA-templated transcription"/>
    <property type="evidence" value="ECO:0007669"/>
    <property type="project" value="TreeGrafter"/>
</dbReference>
<evidence type="ECO:0000256" key="1">
    <source>
        <dbReference type="ARBA" id="ARBA00004123"/>
    </source>
</evidence>
<dbReference type="PANTHER" id="PTHR10333">
    <property type="entry name" value="INHIBITOR OF GROWTH PROTEIN"/>
    <property type="match status" value="1"/>
</dbReference>
<dbReference type="SMART" id="SM00249">
    <property type="entry name" value="PHD"/>
    <property type="match status" value="1"/>
</dbReference>
<evidence type="ECO:0000256" key="2">
    <source>
        <dbReference type="ARBA" id="ARBA00010210"/>
    </source>
</evidence>
<reference evidence="13 14" key="1">
    <citation type="journal article" date="2016" name="Proc. Natl. Acad. Sci. U.S.A.">
        <title>Comparative genomics of biotechnologically important yeasts.</title>
        <authorList>
            <person name="Riley R."/>
            <person name="Haridas S."/>
            <person name="Wolfe K.H."/>
            <person name="Lopes M.R."/>
            <person name="Hittinger C.T."/>
            <person name="Goeker M."/>
            <person name="Salamov A.A."/>
            <person name="Wisecaver J.H."/>
            <person name="Long T.M."/>
            <person name="Calvey C.H."/>
            <person name="Aerts A.L."/>
            <person name="Barry K.W."/>
            <person name="Choi C."/>
            <person name="Clum A."/>
            <person name="Coughlan A.Y."/>
            <person name="Deshpande S."/>
            <person name="Douglass A.P."/>
            <person name="Hanson S.J."/>
            <person name="Klenk H.-P."/>
            <person name="LaButti K.M."/>
            <person name="Lapidus A."/>
            <person name="Lindquist E.A."/>
            <person name="Lipzen A.M."/>
            <person name="Meier-Kolthoff J.P."/>
            <person name="Ohm R.A."/>
            <person name="Otillar R.P."/>
            <person name="Pangilinan J.L."/>
            <person name="Peng Y."/>
            <person name="Rokas A."/>
            <person name="Rosa C.A."/>
            <person name="Scheuner C."/>
            <person name="Sibirny A.A."/>
            <person name="Slot J.C."/>
            <person name="Stielow J.B."/>
            <person name="Sun H."/>
            <person name="Kurtzman C.P."/>
            <person name="Blackwell M."/>
            <person name="Grigoriev I.V."/>
            <person name="Jeffries T.W."/>
        </authorList>
    </citation>
    <scope>NUCLEOTIDE SEQUENCE [LARGE SCALE GENOMIC DNA]</scope>
    <source>
        <strain evidence="13 14">NRRL Y-11557</strain>
    </source>
</reference>
<sequence>MVNRRNLVANAYARLQSGNAGVSDGDVTGEQIHYDANVTAAANTEDTVDDAFAIYSYYISVTDHLPSDIRRSLNLITSLAQKYTGKSDFAYSPANDLGLLIDAVNNDEYGNFNQTLSRIKDVDTKTILRDRRESLREAVRMLQVLRRQYKKLDTEITKMEKAAQVPITSKIVSTRPSKVKVGAAAESSEVNTLDTGLTASLDSRHKQSANVKEMGRVKPISEAQATSSLKPVKKLRLLAPRRQLGDSTIDSNRIRQQEDETSSLSLRRTRHAQPGPPPPAVSTRERLRESKQPPEALRESSLNIRHSRRRQLEKFAPEYRGSPRREPRHRQRRNEDTEHTVQESKRALRASTEKARNGTAENLRAVARLPLKTTIKKVPESIFTETRALRHRGSASSTQSLPKHTVLSGQRLKRPLQNSSVAEKRKDVKQAIIQELYKKQQGQQDSLKRKAQKEFEEQEKFKRMKSSQKTYCICDDVSYGDMIACDDKNCKIEWYHLGCVNMKRPPKGEWICPLCTERLRNQNKRGRRSAW</sequence>
<feature type="site" description="Histone H3K4me3 binding" evidence="7">
    <location>
        <position position="486"/>
    </location>
</feature>
<name>A0A1E3QCL3_LIPST</name>
<evidence type="ECO:0000256" key="10">
    <source>
        <dbReference type="SAM" id="Coils"/>
    </source>
</evidence>
<evidence type="ECO:0000256" key="6">
    <source>
        <dbReference type="ARBA" id="ARBA00023242"/>
    </source>
</evidence>
<protein>
    <recommendedName>
        <fullName evidence="12">PHD-type domain-containing protein</fullName>
    </recommendedName>
</protein>
<feature type="site" description="Histone H3K4me3 binding" evidence="7">
    <location>
        <position position="471"/>
    </location>
</feature>
<evidence type="ECO:0000256" key="4">
    <source>
        <dbReference type="ARBA" id="ARBA00022771"/>
    </source>
</evidence>
<dbReference type="STRING" id="675824.A0A1E3QCL3"/>
<dbReference type="GO" id="GO:0000123">
    <property type="term" value="C:histone acetyltransferase complex"/>
    <property type="evidence" value="ECO:0007669"/>
    <property type="project" value="TreeGrafter"/>
</dbReference>
<accession>A0A1E3QCL3</accession>
<evidence type="ECO:0000256" key="5">
    <source>
        <dbReference type="ARBA" id="ARBA00022833"/>
    </source>
</evidence>
<organism evidence="13 14">
    <name type="scientific">Lipomyces starkeyi NRRL Y-11557</name>
    <dbReference type="NCBI Taxonomy" id="675824"/>
    <lineage>
        <taxon>Eukaryota</taxon>
        <taxon>Fungi</taxon>
        <taxon>Dikarya</taxon>
        <taxon>Ascomycota</taxon>
        <taxon>Saccharomycotina</taxon>
        <taxon>Lipomycetes</taxon>
        <taxon>Lipomycetales</taxon>
        <taxon>Lipomycetaceae</taxon>
        <taxon>Lipomyces</taxon>
    </lineage>
</organism>
<dbReference type="GO" id="GO:0004402">
    <property type="term" value="F:histone acetyltransferase activity"/>
    <property type="evidence" value="ECO:0007669"/>
    <property type="project" value="TreeGrafter"/>
</dbReference>
<feature type="binding site" evidence="8">
    <location>
        <position position="512"/>
    </location>
    <ligand>
        <name>Zn(2+)</name>
        <dbReference type="ChEBI" id="CHEBI:29105"/>
        <label>2</label>
    </ligand>
</feature>
<feature type="binding site" evidence="8">
    <location>
        <position position="472"/>
    </location>
    <ligand>
        <name>Zn(2+)</name>
        <dbReference type="ChEBI" id="CHEBI:29105"/>
        <label>1</label>
    </ligand>
</feature>
<evidence type="ECO:0000256" key="8">
    <source>
        <dbReference type="PIRSR" id="PIRSR628651-51"/>
    </source>
</evidence>
<feature type="binding site" evidence="8">
    <location>
        <position position="496"/>
    </location>
    <ligand>
        <name>Zn(2+)</name>
        <dbReference type="ChEBI" id="CHEBI:29105"/>
        <label>1</label>
    </ligand>
</feature>
<dbReference type="EMBL" id="KV454290">
    <property type="protein sequence ID" value="ODQ75445.1"/>
    <property type="molecule type" value="Genomic_DNA"/>
</dbReference>
<feature type="domain" description="PHD-type" evidence="12">
    <location>
        <begin position="469"/>
        <end position="518"/>
    </location>
</feature>
<evidence type="ECO:0000256" key="7">
    <source>
        <dbReference type="PIRSR" id="PIRSR628651-50"/>
    </source>
</evidence>
<feature type="compositionally biased region" description="Basic and acidic residues" evidence="11">
    <location>
        <begin position="333"/>
        <end position="356"/>
    </location>
</feature>
<feature type="binding site" evidence="8">
    <location>
        <position position="490"/>
    </location>
    <ligand>
        <name>Zn(2+)</name>
        <dbReference type="ChEBI" id="CHEBI:29105"/>
        <label>2</label>
    </ligand>
</feature>
<evidence type="ECO:0000256" key="9">
    <source>
        <dbReference type="PROSITE-ProRule" id="PRU00146"/>
    </source>
</evidence>
<keyword evidence="5 8" id="KW-0862">Zinc</keyword>
<keyword evidence="4 9" id="KW-0863">Zinc-finger</keyword>
<feature type="region of interest" description="Disordered" evidence="11">
    <location>
        <begin position="243"/>
        <end position="359"/>
    </location>
</feature>
<feature type="region of interest" description="Disordered" evidence="11">
    <location>
        <begin position="196"/>
        <end position="225"/>
    </location>
</feature>
<dbReference type="InterPro" id="IPR019787">
    <property type="entry name" value="Znf_PHD-finger"/>
</dbReference>
<feature type="site" description="Histone H3K4me3 binding" evidence="7">
    <location>
        <position position="482"/>
    </location>
</feature>
<dbReference type="PANTHER" id="PTHR10333:SF94">
    <property type="entry name" value="FINGER DOMAIN PROTEIN, PUTATIVE (AFU_ORTHOLOGUE AFUA_3G11940)-RELATED"/>
    <property type="match status" value="1"/>
</dbReference>
<feature type="coiled-coil region" evidence="10">
    <location>
        <begin position="135"/>
        <end position="162"/>
    </location>
</feature>
<dbReference type="InterPro" id="IPR011011">
    <property type="entry name" value="Znf_FYVE_PHD"/>
</dbReference>
<dbReference type="OrthoDB" id="5411773at2759"/>
<dbReference type="PROSITE" id="PS01359">
    <property type="entry name" value="ZF_PHD_1"/>
    <property type="match status" value="1"/>
</dbReference>
<feature type="site" description="Histone H3K4me3 binding" evidence="7">
    <location>
        <position position="494"/>
    </location>
</feature>
<keyword evidence="14" id="KW-1185">Reference proteome</keyword>
<dbReference type="InterPro" id="IPR019786">
    <property type="entry name" value="Zinc_finger_PHD-type_CS"/>
</dbReference>
<feature type="binding site" evidence="8">
    <location>
        <position position="499"/>
    </location>
    <ligand>
        <name>Zn(2+)</name>
        <dbReference type="ChEBI" id="CHEBI:29105"/>
        <label>1</label>
    </ligand>
</feature>
<keyword evidence="6" id="KW-0539">Nucleus</keyword>
<feature type="binding site" evidence="8">
    <location>
        <position position="515"/>
    </location>
    <ligand>
        <name>Zn(2+)</name>
        <dbReference type="ChEBI" id="CHEBI:29105"/>
        <label>2</label>
    </ligand>
</feature>
<dbReference type="InterPro" id="IPR001965">
    <property type="entry name" value="Znf_PHD"/>
</dbReference>
<dbReference type="InterPro" id="IPR028651">
    <property type="entry name" value="ING_fam"/>
</dbReference>
<evidence type="ECO:0000313" key="13">
    <source>
        <dbReference type="EMBL" id="ODQ75445.1"/>
    </source>
</evidence>
<feature type="binding site" evidence="8">
    <location>
        <position position="485"/>
    </location>
    <ligand>
        <name>Zn(2+)</name>
        <dbReference type="ChEBI" id="CHEBI:29105"/>
        <label>2</label>
    </ligand>
</feature>
<feature type="region of interest" description="Disordered" evidence="11">
    <location>
        <begin position="389"/>
        <end position="410"/>
    </location>
</feature>
<comment type="similarity">
    <text evidence="2">Belongs to the ING family.</text>
</comment>
<evidence type="ECO:0000259" key="12">
    <source>
        <dbReference type="PROSITE" id="PS50016"/>
    </source>
</evidence>
<dbReference type="InterPro" id="IPR013083">
    <property type="entry name" value="Znf_RING/FYVE/PHD"/>
</dbReference>
<dbReference type="PROSITE" id="PS50016">
    <property type="entry name" value="ZF_PHD_2"/>
    <property type="match status" value="1"/>
</dbReference>
<dbReference type="SUPFAM" id="SSF57903">
    <property type="entry name" value="FYVE/PHD zinc finger"/>
    <property type="match status" value="1"/>
</dbReference>
<feature type="compositionally biased region" description="Basic and acidic residues" evidence="11">
    <location>
        <begin position="310"/>
        <end position="325"/>
    </location>
</feature>
<dbReference type="AlphaFoldDB" id="A0A1E3QCL3"/>